<proteinExistence type="predicted"/>
<organism evidence="3 4">
    <name type="scientific">Limosilactobacillus reuteri</name>
    <name type="common">Lactobacillus reuteri</name>
    <dbReference type="NCBI Taxonomy" id="1598"/>
    <lineage>
        <taxon>Bacteria</taxon>
        <taxon>Bacillati</taxon>
        <taxon>Bacillota</taxon>
        <taxon>Bacilli</taxon>
        <taxon>Lactobacillales</taxon>
        <taxon>Lactobacillaceae</taxon>
        <taxon>Limosilactobacillus</taxon>
    </lineage>
</organism>
<dbReference type="Pfam" id="PF13560">
    <property type="entry name" value="HTH_31"/>
    <property type="match status" value="1"/>
</dbReference>
<reference evidence="3" key="1">
    <citation type="submission" date="2017-05" db="EMBL/GenBank/DDBJ databases">
        <authorList>
            <person name="Song R."/>
            <person name="Chenine A.L."/>
            <person name="Ruprecht R.M."/>
        </authorList>
    </citation>
    <scope>NUCLEOTIDE SEQUENCE [LARGE SCALE GENOMIC DNA]</scope>
    <source>
        <strain evidence="3">103v</strain>
    </source>
</reference>
<evidence type="ECO:0000313" key="4">
    <source>
        <dbReference type="Proteomes" id="UP000216122"/>
    </source>
</evidence>
<dbReference type="GO" id="GO:0003677">
    <property type="term" value="F:DNA binding"/>
    <property type="evidence" value="ECO:0007669"/>
    <property type="project" value="InterPro"/>
</dbReference>
<dbReference type="InterPro" id="IPR010982">
    <property type="entry name" value="Lambda_DNA-bd_dom_sf"/>
</dbReference>
<dbReference type="EMBL" id="NGQC01000041">
    <property type="protein sequence ID" value="OYT03017.1"/>
    <property type="molecule type" value="Genomic_DNA"/>
</dbReference>
<evidence type="ECO:0000313" key="3">
    <source>
        <dbReference type="EMBL" id="OYT03017.1"/>
    </source>
</evidence>
<dbReference type="Proteomes" id="UP000472879">
    <property type="component" value="Unassembled WGS sequence"/>
</dbReference>
<evidence type="ECO:0000313" key="5">
    <source>
        <dbReference type="Proteomes" id="UP000472879"/>
    </source>
</evidence>
<protein>
    <submittedName>
        <fullName evidence="2">Helix-turn-helix domain-containing protein</fullName>
    </submittedName>
    <submittedName>
        <fullName evidence="3">Transcriptional regulator</fullName>
    </submittedName>
</protein>
<evidence type="ECO:0000313" key="2">
    <source>
        <dbReference type="EMBL" id="MRH09089.1"/>
    </source>
</evidence>
<reference evidence="2 5" key="4">
    <citation type="submission" date="2019-11" db="EMBL/GenBank/DDBJ databases">
        <title>Draft genome sequence of 12 host-associated Lactobacillus reuteri rodent strains.</title>
        <authorList>
            <person name="Zhang S."/>
            <person name="Ozcam M."/>
            <person name="Van Pijkeren J.P."/>
        </authorList>
    </citation>
    <scope>NUCLEOTIDE SEQUENCE [LARGE SCALE GENOMIC DNA]</scope>
    <source>
        <strain evidence="2 5">Lr4020</strain>
    </source>
</reference>
<gene>
    <name evidence="3" type="ORF">CBG21_06825</name>
    <name evidence="2" type="ORF">GIX81_06455</name>
</gene>
<dbReference type="AlphaFoldDB" id="A0A256VHR7"/>
<evidence type="ECO:0000259" key="1">
    <source>
        <dbReference type="PROSITE" id="PS50943"/>
    </source>
</evidence>
<feature type="domain" description="HTH cro/C1-type" evidence="1">
    <location>
        <begin position="10"/>
        <end position="64"/>
    </location>
</feature>
<dbReference type="Proteomes" id="UP000216122">
    <property type="component" value="Unassembled WGS sequence"/>
</dbReference>
<comment type="caution">
    <text evidence="3">The sequence shown here is derived from an EMBL/GenBank/DDBJ whole genome shotgun (WGS) entry which is preliminary data.</text>
</comment>
<reference evidence="3 4" key="3">
    <citation type="submission" date="2017-09" db="EMBL/GenBank/DDBJ databases">
        <title>Tripartite evolution among Lactobacillus johnsonii, Lactobacillus taiwanensis, Lactobacillus reuteri and their rodent host.</title>
        <authorList>
            <person name="Wang T."/>
            <person name="Knowles S."/>
            <person name="Cheng C."/>
        </authorList>
    </citation>
    <scope>NUCLEOTIDE SEQUENCE [LARGE SCALE GENOMIC DNA]</scope>
    <source>
        <strain evidence="3 4">103v</strain>
    </source>
</reference>
<sequence length="120" mass="13843">MATTTLGKFLRKIRIDRDERLYDMARHLGVSSAFLSSVENGHKKASTSLINSIINVYNLDESQQERLKDALSLSENRIDISQFSPQKQEATLMFARKFDELTDEQIERIQKILKGDEDNH</sequence>
<dbReference type="CDD" id="cd00093">
    <property type="entry name" value="HTH_XRE"/>
    <property type="match status" value="1"/>
</dbReference>
<reference evidence="4" key="2">
    <citation type="submission" date="2017-05" db="EMBL/GenBank/DDBJ databases">
        <authorList>
            <person name="Lin X.B."/>
            <person name="Stothard P."/>
            <person name="Tasseva G."/>
            <person name="Walter J."/>
        </authorList>
    </citation>
    <scope>NUCLEOTIDE SEQUENCE [LARGE SCALE GENOMIC DNA]</scope>
    <source>
        <strain evidence="4">103v</strain>
    </source>
</reference>
<name>A0A256VHR7_LIMRT</name>
<dbReference type="SMART" id="SM00530">
    <property type="entry name" value="HTH_XRE"/>
    <property type="match status" value="1"/>
</dbReference>
<dbReference type="PROSITE" id="PS50943">
    <property type="entry name" value="HTH_CROC1"/>
    <property type="match status" value="1"/>
</dbReference>
<dbReference type="RefSeq" id="WP_019251254.1">
    <property type="nucleotide sequence ID" value="NZ_NGPH01000032.1"/>
</dbReference>
<dbReference type="Gene3D" id="1.10.260.40">
    <property type="entry name" value="lambda repressor-like DNA-binding domains"/>
    <property type="match status" value="1"/>
</dbReference>
<dbReference type="InterPro" id="IPR001387">
    <property type="entry name" value="Cro/C1-type_HTH"/>
</dbReference>
<accession>A0A256VHR7</accession>
<dbReference type="SUPFAM" id="SSF47413">
    <property type="entry name" value="lambda repressor-like DNA-binding domains"/>
    <property type="match status" value="1"/>
</dbReference>
<dbReference type="EMBL" id="WJNA01000012">
    <property type="protein sequence ID" value="MRH09089.1"/>
    <property type="molecule type" value="Genomic_DNA"/>
</dbReference>